<evidence type="ECO:0000256" key="1">
    <source>
        <dbReference type="ARBA" id="ARBA00000378"/>
    </source>
</evidence>
<dbReference type="InterPro" id="IPR013652">
    <property type="entry name" value="Glycine_N-acyltransferase_C"/>
</dbReference>
<keyword evidence="7" id="KW-0496">Mitochondrion</keyword>
<gene>
    <name evidence="13" type="ORF">GDO81_026512</name>
</gene>
<keyword evidence="5 10" id="KW-0808">Transferase</keyword>
<dbReference type="GO" id="GO:0005739">
    <property type="term" value="C:mitochondrion"/>
    <property type="evidence" value="ECO:0007669"/>
    <property type="project" value="UniProtKB-SubCell"/>
</dbReference>
<evidence type="ECO:0000256" key="6">
    <source>
        <dbReference type="ARBA" id="ARBA00022990"/>
    </source>
</evidence>
<dbReference type="InterPro" id="IPR015938">
    <property type="entry name" value="Glycine_N-acyltransferase_N"/>
</dbReference>
<feature type="domain" description="Glycine N-acyltransferase C-terminal" evidence="12">
    <location>
        <begin position="202"/>
        <end position="282"/>
    </location>
</feature>
<proteinExistence type="inferred from homology"/>
<dbReference type="PANTHER" id="PTHR15298:SF9">
    <property type="entry name" value="GLYCINE N-ACYLTRANSFERASE"/>
    <property type="match status" value="1"/>
</dbReference>
<dbReference type="Pfam" id="PF06021">
    <property type="entry name" value="Gly_acyl_tr_N"/>
    <property type="match status" value="1"/>
</dbReference>
<evidence type="ECO:0000256" key="3">
    <source>
        <dbReference type="ARBA" id="ARBA00009110"/>
    </source>
</evidence>
<keyword evidence="4" id="KW-0216">Detoxification</keyword>
<evidence type="ECO:0000256" key="5">
    <source>
        <dbReference type="ARBA" id="ARBA00022679"/>
    </source>
</evidence>
<dbReference type="GO" id="GO:0047961">
    <property type="term" value="F:glycine N-acyltransferase activity"/>
    <property type="evidence" value="ECO:0007669"/>
    <property type="project" value="UniProtKB-EC"/>
</dbReference>
<keyword evidence="14" id="KW-1185">Reference proteome</keyword>
<accession>A0AAV6Z2I0</accession>
<dbReference type="PANTHER" id="PTHR15298">
    <property type="entry name" value="L-COA N-ACYLTRANSFERASE-RELATED"/>
    <property type="match status" value="1"/>
</dbReference>
<dbReference type="InterPro" id="IPR016181">
    <property type="entry name" value="Acyl_CoA_acyltransferase"/>
</dbReference>
<reference evidence="13" key="1">
    <citation type="thesis" date="2020" institute="ProQuest LLC" country="789 East Eisenhower Parkway, Ann Arbor, MI, USA">
        <title>Comparative Genomics and Chromosome Evolution.</title>
        <authorList>
            <person name="Mudd A.B."/>
        </authorList>
    </citation>
    <scope>NUCLEOTIDE SEQUENCE</scope>
    <source>
        <strain evidence="13">237g6f4</strain>
        <tissue evidence="13">Blood</tissue>
    </source>
</reference>
<comment type="caution">
    <text evidence="13">The sequence shown here is derived from an EMBL/GenBank/DDBJ whole genome shotgun (WGS) entry which is preliminary data.</text>
</comment>
<dbReference type="GO" id="GO:0009636">
    <property type="term" value="P:response to toxic substance"/>
    <property type="evidence" value="ECO:0007669"/>
    <property type="project" value="UniProtKB-KW"/>
</dbReference>
<evidence type="ECO:0000256" key="8">
    <source>
        <dbReference type="ARBA" id="ARBA00023315"/>
    </source>
</evidence>
<evidence type="ECO:0000256" key="4">
    <source>
        <dbReference type="ARBA" id="ARBA00022575"/>
    </source>
</evidence>
<sequence length="286" mass="32123">MRFLTGSDKLTTLRNLLTQSFPASLKVHGAVHHVVRNNPFRLQVLVDQWPEFTSVMCRPPLEEMTDAADPYMNTYFLFSKNPQNLIQMLKDPNSVNWKQKLQIQGCQPELGEVLHDISSSHGSCMQTTSNVLYMKLGTTATNQVKDQNSTRTTNFHFGALTLDDAPLVNAEWGFGGNERSKDYIARCIQMFPTICAKKDPGQKPIGWSLSEQSAEIRMGYTESTYRGQGVFNNIVTRLSAIMTSQGFPIYCHIASDNTKSQAACMAAGFVPVGRWQQWTFQPRGLI</sequence>
<dbReference type="SUPFAM" id="SSF55729">
    <property type="entry name" value="Acyl-CoA N-acyltransferases (Nat)"/>
    <property type="match status" value="1"/>
</dbReference>
<evidence type="ECO:0000259" key="11">
    <source>
        <dbReference type="Pfam" id="PF06021"/>
    </source>
</evidence>
<dbReference type="AlphaFoldDB" id="A0AAV6Z2I0"/>
<evidence type="ECO:0000256" key="10">
    <source>
        <dbReference type="RuleBase" id="RU368002"/>
    </source>
</evidence>
<comment type="subcellular location">
    <subcellularLocation>
        <location evidence="2">Mitochondrion</location>
    </subcellularLocation>
</comment>
<dbReference type="InterPro" id="IPR010313">
    <property type="entry name" value="Glycine_N-acyltransferase"/>
</dbReference>
<dbReference type="Proteomes" id="UP000824782">
    <property type="component" value="Unassembled WGS sequence"/>
</dbReference>
<dbReference type="EMBL" id="WNYA01004800">
    <property type="protein sequence ID" value="KAG8542553.1"/>
    <property type="molecule type" value="Genomic_DNA"/>
</dbReference>
<name>A0AAV6Z2I0_ENGPU</name>
<dbReference type="EC" id="2.3.1.-" evidence="10"/>
<dbReference type="Pfam" id="PF08444">
    <property type="entry name" value="Gly_acyl_tr_C"/>
    <property type="match status" value="1"/>
</dbReference>
<keyword evidence="6" id="KW-0007">Acetylation</keyword>
<evidence type="ECO:0000313" key="13">
    <source>
        <dbReference type="EMBL" id="KAG8542553.1"/>
    </source>
</evidence>
<evidence type="ECO:0000313" key="14">
    <source>
        <dbReference type="Proteomes" id="UP000824782"/>
    </source>
</evidence>
<comment type="catalytic activity">
    <reaction evidence="9">
        <text>benzoyl-CoA + glycine = N-benzoylglycine + CoA + H(+)</text>
        <dbReference type="Rhea" id="RHEA:18493"/>
        <dbReference type="ChEBI" id="CHEBI:15378"/>
        <dbReference type="ChEBI" id="CHEBI:57287"/>
        <dbReference type="ChEBI" id="CHEBI:57305"/>
        <dbReference type="ChEBI" id="CHEBI:57369"/>
        <dbReference type="ChEBI" id="CHEBI:606565"/>
        <dbReference type="EC" id="2.3.1.71"/>
    </reaction>
</comment>
<evidence type="ECO:0000256" key="2">
    <source>
        <dbReference type="ARBA" id="ARBA00004173"/>
    </source>
</evidence>
<organism evidence="13 14">
    <name type="scientific">Engystomops pustulosus</name>
    <name type="common">Tungara frog</name>
    <name type="synonym">Physalaemus pustulosus</name>
    <dbReference type="NCBI Taxonomy" id="76066"/>
    <lineage>
        <taxon>Eukaryota</taxon>
        <taxon>Metazoa</taxon>
        <taxon>Chordata</taxon>
        <taxon>Craniata</taxon>
        <taxon>Vertebrata</taxon>
        <taxon>Euteleostomi</taxon>
        <taxon>Amphibia</taxon>
        <taxon>Batrachia</taxon>
        <taxon>Anura</taxon>
        <taxon>Neobatrachia</taxon>
        <taxon>Hyloidea</taxon>
        <taxon>Leptodactylidae</taxon>
        <taxon>Leiuperinae</taxon>
        <taxon>Engystomops</taxon>
    </lineage>
</organism>
<protein>
    <recommendedName>
        <fullName evidence="10">Glycine N-acyltransferase-like protein</fullName>
        <ecNumber evidence="10">2.3.1.-</ecNumber>
    </recommendedName>
</protein>
<evidence type="ECO:0000256" key="7">
    <source>
        <dbReference type="ARBA" id="ARBA00023128"/>
    </source>
</evidence>
<keyword evidence="8 10" id="KW-0012">Acyltransferase</keyword>
<comment type="similarity">
    <text evidence="3 10">Belongs to the glycine N-acyltransferase family.</text>
</comment>
<feature type="domain" description="Glycine N-acyltransferase N-terminal" evidence="11">
    <location>
        <begin position="1"/>
        <end position="192"/>
    </location>
</feature>
<evidence type="ECO:0000256" key="9">
    <source>
        <dbReference type="ARBA" id="ARBA00047955"/>
    </source>
</evidence>
<comment type="catalytic activity">
    <reaction evidence="1">
        <text>an acyl-CoA + glycine = an N-acylglycine + CoA + H(+)</text>
        <dbReference type="Rhea" id="RHEA:19869"/>
        <dbReference type="ChEBI" id="CHEBI:15378"/>
        <dbReference type="ChEBI" id="CHEBI:57287"/>
        <dbReference type="ChEBI" id="CHEBI:57305"/>
        <dbReference type="ChEBI" id="CHEBI:57670"/>
        <dbReference type="ChEBI" id="CHEBI:58342"/>
        <dbReference type="EC" id="2.3.1.13"/>
    </reaction>
</comment>
<dbReference type="GO" id="GO:0047962">
    <property type="term" value="F:glycine N-benzoyltransferase activity"/>
    <property type="evidence" value="ECO:0007669"/>
    <property type="project" value="UniProtKB-EC"/>
</dbReference>
<dbReference type="Gene3D" id="3.40.630.30">
    <property type="match status" value="1"/>
</dbReference>
<evidence type="ECO:0000259" key="12">
    <source>
        <dbReference type="Pfam" id="PF08444"/>
    </source>
</evidence>